<dbReference type="AlphaFoldDB" id="A0A1I3QGG3"/>
<dbReference type="STRING" id="1144750.SAMN05443431_106117"/>
<evidence type="ECO:0000313" key="3">
    <source>
        <dbReference type="Proteomes" id="UP000199559"/>
    </source>
</evidence>
<dbReference type="Proteomes" id="UP000199559">
    <property type="component" value="Unassembled WGS sequence"/>
</dbReference>
<keyword evidence="3" id="KW-1185">Reference proteome</keyword>
<dbReference type="RefSeq" id="WP_090840377.1">
    <property type="nucleotide sequence ID" value="NZ_FORM01000006.1"/>
</dbReference>
<dbReference type="EMBL" id="FORM01000006">
    <property type="protein sequence ID" value="SFJ32649.1"/>
    <property type="molecule type" value="Genomic_DNA"/>
</dbReference>
<evidence type="ECO:0000313" key="2">
    <source>
        <dbReference type="EMBL" id="SFJ32649.1"/>
    </source>
</evidence>
<feature type="transmembrane region" description="Helical" evidence="1">
    <location>
        <begin position="28"/>
        <end position="47"/>
    </location>
</feature>
<protein>
    <recommendedName>
        <fullName evidence="4">J domain-containing protein</fullName>
    </recommendedName>
</protein>
<evidence type="ECO:0008006" key="4">
    <source>
        <dbReference type="Google" id="ProtNLM"/>
    </source>
</evidence>
<keyword evidence="1" id="KW-0812">Transmembrane</keyword>
<reference evidence="3" key="1">
    <citation type="submission" date="2016-10" db="EMBL/GenBank/DDBJ databases">
        <authorList>
            <person name="Varghese N."/>
            <person name="Submissions S."/>
        </authorList>
    </citation>
    <scope>NUCLEOTIDE SEQUENCE [LARGE SCALE GENOMIC DNA]</scope>
    <source>
        <strain evidence="3">DSM 28881</strain>
    </source>
</reference>
<accession>A0A1I3QGG3</accession>
<gene>
    <name evidence="2" type="ORF">SAMN05443431_106117</name>
</gene>
<name>A0A1I3QGG3_9FLAO</name>
<proteinExistence type="predicted"/>
<keyword evidence="1" id="KW-1133">Transmembrane helix</keyword>
<dbReference type="InterPro" id="IPR036869">
    <property type="entry name" value="J_dom_sf"/>
</dbReference>
<dbReference type="SUPFAM" id="SSF46565">
    <property type="entry name" value="Chaperone J-domain"/>
    <property type="match status" value="1"/>
</dbReference>
<evidence type="ECO:0000256" key="1">
    <source>
        <dbReference type="SAM" id="Phobius"/>
    </source>
</evidence>
<dbReference type="Gene3D" id="1.10.287.110">
    <property type="entry name" value="DnaJ domain"/>
    <property type="match status" value="1"/>
</dbReference>
<sequence>MKNILLQAKQDVVVPDVLVNTEATSMSISIWFWVALVQFLVILFLLIKLKKKQRNLKFGDISKNSLNNAKKGEVDMANLMNSISGSKDLYKKLSRVCHPDRFINTDKQNIAEDIFQEISKYKRDFNKLTELKQRAIKELNINLK</sequence>
<organism evidence="2 3">
    <name type="scientific">Olleya namhaensis</name>
    <dbReference type="NCBI Taxonomy" id="1144750"/>
    <lineage>
        <taxon>Bacteria</taxon>
        <taxon>Pseudomonadati</taxon>
        <taxon>Bacteroidota</taxon>
        <taxon>Flavobacteriia</taxon>
        <taxon>Flavobacteriales</taxon>
        <taxon>Flavobacteriaceae</taxon>
    </lineage>
</organism>
<keyword evidence="1" id="KW-0472">Membrane</keyword>